<evidence type="ECO:0000313" key="11">
    <source>
        <dbReference type="Proteomes" id="UP000326565"/>
    </source>
</evidence>
<dbReference type="PANTHER" id="PTHR48022:SF4">
    <property type="entry name" value="MAJOR FACILITATOR SUPERFAMILY (MFS) PROFILE DOMAIN-CONTAINING PROTEIN-RELATED"/>
    <property type="match status" value="1"/>
</dbReference>
<dbReference type="OrthoDB" id="6612291at2759"/>
<feature type="transmembrane region" description="Helical" evidence="8">
    <location>
        <begin position="60"/>
        <end position="77"/>
    </location>
</feature>
<dbReference type="InterPro" id="IPR005828">
    <property type="entry name" value="MFS_sugar_transport-like"/>
</dbReference>
<dbReference type="InterPro" id="IPR050360">
    <property type="entry name" value="MFS_Sugar_Transporters"/>
</dbReference>
<organism evidence="10 11">
    <name type="scientific">Aspergillus leporis</name>
    <dbReference type="NCBI Taxonomy" id="41062"/>
    <lineage>
        <taxon>Eukaryota</taxon>
        <taxon>Fungi</taxon>
        <taxon>Dikarya</taxon>
        <taxon>Ascomycota</taxon>
        <taxon>Pezizomycotina</taxon>
        <taxon>Eurotiomycetes</taxon>
        <taxon>Eurotiomycetidae</taxon>
        <taxon>Eurotiales</taxon>
        <taxon>Aspergillaceae</taxon>
        <taxon>Aspergillus</taxon>
        <taxon>Aspergillus subgen. Circumdati</taxon>
    </lineage>
</organism>
<evidence type="ECO:0000256" key="1">
    <source>
        <dbReference type="ARBA" id="ARBA00004141"/>
    </source>
</evidence>
<dbReference type="InterPro" id="IPR005829">
    <property type="entry name" value="Sugar_transporter_CS"/>
</dbReference>
<evidence type="ECO:0000256" key="7">
    <source>
        <dbReference type="RuleBase" id="RU003346"/>
    </source>
</evidence>
<feature type="transmembrane region" description="Helical" evidence="8">
    <location>
        <begin position="332"/>
        <end position="352"/>
    </location>
</feature>
<evidence type="ECO:0000259" key="9">
    <source>
        <dbReference type="PROSITE" id="PS50850"/>
    </source>
</evidence>
<dbReference type="PROSITE" id="PS00216">
    <property type="entry name" value="SUGAR_TRANSPORT_1"/>
    <property type="match status" value="1"/>
</dbReference>
<evidence type="ECO:0000256" key="6">
    <source>
        <dbReference type="ARBA" id="ARBA00023136"/>
    </source>
</evidence>
<dbReference type="PRINTS" id="PR00171">
    <property type="entry name" value="SUGRTRNSPORT"/>
</dbReference>
<sequence>MGETLGLVRAYYTVALACTGSFLFAYDTGIIGGVLTFKSFQNSFRFTATEKSTISSNSNSLLQAGAFFSCFFVWPFTAKYGRRWSIALASFIFCIGAIIQVIPTHSIAAFYVARVISGLGVGMATVIVPMFTSEMAPKGIRGRLGAGFQAFFTLGVFFSYWIDYAVEKHIPSTSDRQWQIPIGLQLVPGGVLGFGMLFLKESVRWLAKKGRHEEAIKSLVWIRGGEETDEVRAEMREILEGIEAENLATEGVSWKEVLRVPANLHRMCIAITIQIGVQISGNTSLAYYAPQIFQAVGAGDNSLFVSGFFGVAKVISCWFFLFFLVERVGRRYSLIVGAFLMGSLMLIVGLLTKFYPPDLDATSISSAGIASILMVYFEAMCYNMSWGPVPWLYMSEIFPTRIREFGIASGTATQWLFNFVFSQATPHALDSMGWGMFLMFCLLNWVLVAYAWLFIKETTGKSLEEMEEVFDSNVRLYRKEGPQEEQFEDKH</sequence>
<evidence type="ECO:0000256" key="4">
    <source>
        <dbReference type="ARBA" id="ARBA00022692"/>
    </source>
</evidence>
<evidence type="ECO:0000313" key="10">
    <source>
        <dbReference type="EMBL" id="KAB8078127.1"/>
    </source>
</evidence>
<feature type="transmembrane region" description="Helical" evidence="8">
    <location>
        <begin position="108"/>
        <end position="132"/>
    </location>
</feature>
<comment type="similarity">
    <text evidence="2 7">Belongs to the major facilitator superfamily. Sugar transporter (TC 2.A.1.1) family.</text>
</comment>
<feature type="transmembrane region" description="Helical" evidence="8">
    <location>
        <begin position="12"/>
        <end position="40"/>
    </location>
</feature>
<dbReference type="PANTHER" id="PTHR48022">
    <property type="entry name" value="PLASTIDIC GLUCOSE TRANSPORTER 4"/>
    <property type="match status" value="1"/>
</dbReference>
<dbReference type="InterPro" id="IPR020846">
    <property type="entry name" value="MFS_dom"/>
</dbReference>
<protein>
    <submittedName>
        <fullName evidence="10">General substrate transporter</fullName>
    </submittedName>
</protein>
<dbReference type="EMBL" id="ML732161">
    <property type="protein sequence ID" value="KAB8078127.1"/>
    <property type="molecule type" value="Genomic_DNA"/>
</dbReference>
<evidence type="ECO:0000256" key="2">
    <source>
        <dbReference type="ARBA" id="ARBA00010992"/>
    </source>
</evidence>
<accession>A0A5N5XDI1</accession>
<dbReference type="Proteomes" id="UP000326565">
    <property type="component" value="Unassembled WGS sequence"/>
</dbReference>
<keyword evidence="3 7" id="KW-0813">Transport</keyword>
<feature type="transmembrane region" description="Helical" evidence="8">
    <location>
        <begin position="405"/>
        <end position="422"/>
    </location>
</feature>
<dbReference type="InterPro" id="IPR036259">
    <property type="entry name" value="MFS_trans_sf"/>
</dbReference>
<feature type="domain" description="Major facilitator superfamily (MFS) profile" evidence="9">
    <location>
        <begin position="13"/>
        <end position="459"/>
    </location>
</feature>
<keyword evidence="5 8" id="KW-1133">Transmembrane helix</keyword>
<dbReference type="PROSITE" id="PS50850">
    <property type="entry name" value="MFS"/>
    <property type="match status" value="1"/>
</dbReference>
<gene>
    <name evidence="10" type="ORF">BDV29DRAFT_153050</name>
</gene>
<keyword evidence="11" id="KW-1185">Reference proteome</keyword>
<dbReference type="Pfam" id="PF00083">
    <property type="entry name" value="Sugar_tr"/>
    <property type="match status" value="1"/>
</dbReference>
<feature type="transmembrane region" description="Helical" evidence="8">
    <location>
        <begin position="182"/>
        <end position="199"/>
    </location>
</feature>
<proteinExistence type="inferred from homology"/>
<comment type="subcellular location">
    <subcellularLocation>
        <location evidence="1">Membrane</location>
        <topology evidence="1">Multi-pass membrane protein</topology>
    </subcellularLocation>
</comment>
<evidence type="ECO:0000256" key="3">
    <source>
        <dbReference type="ARBA" id="ARBA00022448"/>
    </source>
</evidence>
<feature type="transmembrane region" description="Helical" evidence="8">
    <location>
        <begin position="434"/>
        <end position="455"/>
    </location>
</feature>
<dbReference type="NCBIfam" id="TIGR00879">
    <property type="entry name" value="SP"/>
    <property type="match status" value="1"/>
</dbReference>
<feature type="transmembrane region" description="Helical" evidence="8">
    <location>
        <begin position="268"/>
        <end position="290"/>
    </location>
</feature>
<dbReference type="FunFam" id="1.20.1250.20:FF:000090">
    <property type="entry name" value="MFS sugar transporter, putative"/>
    <property type="match status" value="1"/>
</dbReference>
<dbReference type="AlphaFoldDB" id="A0A5N5XDI1"/>
<dbReference type="GO" id="GO:0016020">
    <property type="term" value="C:membrane"/>
    <property type="evidence" value="ECO:0007669"/>
    <property type="project" value="UniProtKB-SubCell"/>
</dbReference>
<dbReference type="PROSITE" id="PS00217">
    <property type="entry name" value="SUGAR_TRANSPORT_2"/>
    <property type="match status" value="1"/>
</dbReference>
<feature type="transmembrane region" description="Helical" evidence="8">
    <location>
        <begin position="84"/>
        <end position="102"/>
    </location>
</feature>
<feature type="transmembrane region" description="Helical" evidence="8">
    <location>
        <begin position="302"/>
        <end position="325"/>
    </location>
</feature>
<feature type="transmembrane region" description="Helical" evidence="8">
    <location>
        <begin position="364"/>
        <end position="384"/>
    </location>
</feature>
<dbReference type="GO" id="GO:0005351">
    <property type="term" value="F:carbohydrate:proton symporter activity"/>
    <property type="evidence" value="ECO:0007669"/>
    <property type="project" value="TreeGrafter"/>
</dbReference>
<evidence type="ECO:0000256" key="8">
    <source>
        <dbReference type="SAM" id="Phobius"/>
    </source>
</evidence>
<dbReference type="Gene3D" id="1.20.1250.20">
    <property type="entry name" value="MFS general substrate transporter like domains"/>
    <property type="match status" value="1"/>
</dbReference>
<dbReference type="InterPro" id="IPR003663">
    <property type="entry name" value="Sugar/inositol_transpt"/>
</dbReference>
<name>A0A5N5XDI1_9EURO</name>
<dbReference type="SUPFAM" id="SSF103473">
    <property type="entry name" value="MFS general substrate transporter"/>
    <property type="match status" value="1"/>
</dbReference>
<keyword evidence="4 8" id="KW-0812">Transmembrane</keyword>
<evidence type="ECO:0000256" key="5">
    <source>
        <dbReference type="ARBA" id="ARBA00022989"/>
    </source>
</evidence>
<feature type="transmembrane region" description="Helical" evidence="8">
    <location>
        <begin position="144"/>
        <end position="162"/>
    </location>
</feature>
<keyword evidence="6 8" id="KW-0472">Membrane</keyword>
<reference evidence="10 11" key="1">
    <citation type="submission" date="2019-04" db="EMBL/GenBank/DDBJ databases">
        <title>Friends and foes A comparative genomics study of 23 Aspergillus species from section Flavi.</title>
        <authorList>
            <consortium name="DOE Joint Genome Institute"/>
            <person name="Kjaerbolling I."/>
            <person name="Vesth T."/>
            <person name="Frisvad J.C."/>
            <person name="Nybo J.L."/>
            <person name="Theobald S."/>
            <person name="Kildgaard S."/>
            <person name="Isbrandt T."/>
            <person name="Kuo A."/>
            <person name="Sato A."/>
            <person name="Lyhne E.K."/>
            <person name="Kogle M.E."/>
            <person name="Wiebenga A."/>
            <person name="Kun R.S."/>
            <person name="Lubbers R.J."/>
            <person name="Makela M.R."/>
            <person name="Barry K."/>
            <person name="Chovatia M."/>
            <person name="Clum A."/>
            <person name="Daum C."/>
            <person name="Haridas S."/>
            <person name="He G."/>
            <person name="LaButti K."/>
            <person name="Lipzen A."/>
            <person name="Mondo S."/>
            <person name="Riley R."/>
            <person name="Salamov A."/>
            <person name="Simmons B.A."/>
            <person name="Magnuson J.K."/>
            <person name="Henrissat B."/>
            <person name="Mortensen U.H."/>
            <person name="Larsen T.O."/>
            <person name="Devries R.P."/>
            <person name="Grigoriev I.V."/>
            <person name="Machida M."/>
            <person name="Baker S.E."/>
            <person name="Andersen M.R."/>
        </authorList>
    </citation>
    <scope>NUCLEOTIDE SEQUENCE [LARGE SCALE GENOMIC DNA]</scope>
    <source>
        <strain evidence="10 11">CBS 151.66</strain>
    </source>
</reference>